<gene>
    <name evidence="2" type="ORF">N7548_02920</name>
</gene>
<evidence type="ECO:0000313" key="2">
    <source>
        <dbReference type="EMBL" id="MCV2231772.1"/>
    </source>
</evidence>
<organism evidence="2 3">
    <name type="scientific">Paracholeplasma manati</name>
    <dbReference type="NCBI Taxonomy" id="591373"/>
    <lineage>
        <taxon>Bacteria</taxon>
        <taxon>Bacillati</taxon>
        <taxon>Mycoplasmatota</taxon>
        <taxon>Mollicutes</taxon>
        <taxon>Acholeplasmatales</taxon>
        <taxon>Acholeplasmataceae</taxon>
        <taxon>Paracholeplasma</taxon>
    </lineage>
</organism>
<dbReference type="EMBL" id="JAOVQM010000002">
    <property type="protein sequence ID" value="MCV2231772.1"/>
    <property type="molecule type" value="Genomic_DNA"/>
</dbReference>
<comment type="caution">
    <text evidence="2">The sequence shown here is derived from an EMBL/GenBank/DDBJ whole genome shotgun (WGS) entry which is preliminary data.</text>
</comment>
<feature type="transmembrane region" description="Helical" evidence="1">
    <location>
        <begin position="40"/>
        <end position="62"/>
    </location>
</feature>
<dbReference type="RefSeq" id="WP_263607925.1">
    <property type="nucleotide sequence ID" value="NZ_JAOVQM010000002.1"/>
</dbReference>
<keyword evidence="1" id="KW-0812">Transmembrane</keyword>
<evidence type="ECO:0000313" key="3">
    <source>
        <dbReference type="Proteomes" id="UP001177160"/>
    </source>
</evidence>
<evidence type="ECO:0008006" key="4">
    <source>
        <dbReference type="Google" id="ProtNLM"/>
    </source>
</evidence>
<keyword evidence="3" id="KW-1185">Reference proteome</keyword>
<sequence length="145" mass="16657">MKKSFITDKYGLQMFILNIILVIYIACNTIYFYYQGDSDRTLLMGLSLVLLSVPLVILLLFYPLSLSTVDIDHNNITVKSYGKLVLNLEWSEIHTITDIKKGHAKYLIFTGQNNQTIKITYSVNVINHIMSVCKNQHVLDQINKL</sequence>
<dbReference type="Proteomes" id="UP001177160">
    <property type="component" value="Unassembled WGS sequence"/>
</dbReference>
<reference evidence="2" key="1">
    <citation type="submission" date="2022-09" db="EMBL/GenBank/DDBJ databases">
        <title>Novel Mycoplasma species identified in domestic and wild animals.</title>
        <authorList>
            <person name="Volokhov D.V."/>
            <person name="Furtak V.A."/>
            <person name="Zagorodnyaya T.A."/>
        </authorList>
    </citation>
    <scope>NUCLEOTIDE SEQUENCE</scope>
    <source>
        <strain evidence="2">Oakley</strain>
    </source>
</reference>
<name>A0ABT2Y4V1_9MOLU</name>
<accession>A0ABT2Y4V1</accession>
<keyword evidence="1" id="KW-0472">Membrane</keyword>
<keyword evidence="1" id="KW-1133">Transmembrane helix</keyword>
<protein>
    <recommendedName>
        <fullName evidence="4">DUF304 domain-containing protein</fullName>
    </recommendedName>
</protein>
<proteinExistence type="predicted"/>
<feature type="transmembrane region" description="Helical" evidence="1">
    <location>
        <begin position="12"/>
        <end position="34"/>
    </location>
</feature>
<evidence type="ECO:0000256" key="1">
    <source>
        <dbReference type="SAM" id="Phobius"/>
    </source>
</evidence>